<accession>A0ABX8B4Q7</accession>
<evidence type="ECO:0000256" key="4">
    <source>
        <dbReference type="ARBA" id="ARBA00022801"/>
    </source>
</evidence>
<dbReference type="RefSeq" id="WP_211427851.1">
    <property type="nucleotide sequence ID" value="NZ_CP072648.1"/>
</dbReference>
<dbReference type="HAMAP" id="MF_00227">
    <property type="entry name" value="RNase_P"/>
    <property type="match status" value="1"/>
</dbReference>
<dbReference type="Gene3D" id="3.30.230.10">
    <property type="match status" value="1"/>
</dbReference>
<comment type="function">
    <text evidence="6">RNaseP catalyzes the removal of the 5'-leader sequence from pre-tRNA to produce the mature 5'-terminus. It can also cleave other RNA substrates such as 4.5S RNA. The protein component plays an auxiliary but essential role in vivo by binding to the 5'-leader sequence and broadening the substrate specificity of the ribozyme.</text>
</comment>
<evidence type="ECO:0000256" key="2">
    <source>
        <dbReference type="ARBA" id="ARBA00022722"/>
    </source>
</evidence>
<dbReference type="EMBL" id="CP072648">
    <property type="protein sequence ID" value="QUW01959.1"/>
    <property type="molecule type" value="Genomic_DNA"/>
</dbReference>
<keyword evidence="3 6" id="KW-0255">Endonuclease</keyword>
<evidence type="ECO:0000313" key="9">
    <source>
        <dbReference type="Proteomes" id="UP000676506"/>
    </source>
</evidence>
<comment type="similarity">
    <text evidence="6">Belongs to the RnpA family.</text>
</comment>
<evidence type="ECO:0000256" key="1">
    <source>
        <dbReference type="ARBA" id="ARBA00022694"/>
    </source>
</evidence>
<keyword evidence="9" id="KW-1185">Reference proteome</keyword>
<dbReference type="PANTHER" id="PTHR33992:SF1">
    <property type="entry name" value="RIBONUCLEASE P PROTEIN COMPONENT"/>
    <property type="match status" value="1"/>
</dbReference>
<gene>
    <name evidence="6 8" type="primary">rnpA</name>
    <name evidence="8" type="ORF">J8C06_06150</name>
</gene>
<keyword evidence="5 6" id="KW-0694">RNA-binding</keyword>
<evidence type="ECO:0000256" key="6">
    <source>
        <dbReference type="HAMAP-Rule" id="MF_00227"/>
    </source>
</evidence>
<evidence type="ECO:0000256" key="5">
    <source>
        <dbReference type="ARBA" id="ARBA00022884"/>
    </source>
</evidence>
<dbReference type="GO" id="GO:0004526">
    <property type="term" value="F:ribonuclease P activity"/>
    <property type="evidence" value="ECO:0007669"/>
    <property type="project" value="UniProtKB-EC"/>
</dbReference>
<dbReference type="InterPro" id="IPR014721">
    <property type="entry name" value="Ribsml_uS5_D2-typ_fold_subgr"/>
</dbReference>
<evidence type="ECO:0000313" key="8">
    <source>
        <dbReference type="EMBL" id="QUW01959.1"/>
    </source>
</evidence>
<keyword evidence="4 6" id="KW-0378">Hydrolase</keyword>
<dbReference type="Pfam" id="PF00825">
    <property type="entry name" value="Ribonuclease_P"/>
    <property type="match status" value="1"/>
</dbReference>
<dbReference type="SUPFAM" id="SSF54211">
    <property type="entry name" value="Ribosomal protein S5 domain 2-like"/>
    <property type="match status" value="1"/>
</dbReference>
<dbReference type="Proteomes" id="UP000676506">
    <property type="component" value="Chromosome 1"/>
</dbReference>
<dbReference type="NCBIfam" id="TIGR00188">
    <property type="entry name" value="rnpA"/>
    <property type="match status" value="1"/>
</dbReference>
<evidence type="ECO:0000256" key="3">
    <source>
        <dbReference type="ARBA" id="ARBA00022759"/>
    </source>
</evidence>
<comment type="subunit">
    <text evidence="6">Consists of a catalytic RNA component (M1 or rnpB) and a protein subunit.</text>
</comment>
<dbReference type="InterPro" id="IPR000100">
    <property type="entry name" value="RNase_P"/>
</dbReference>
<organism evidence="8 9">
    <name type="scientific">Chloracidobacterium validum</name>
    <dbReference type="NCBI Taxonomy" id="2821543"/>
    <lineage>
        <taxon>Bacteria</taxon>
        <taxon>Pseudomonadati</taxon>
        <taxon>Acidobacteriota</taxon>
        <taxon>Terriglobia</taxon>
        <taxon>Terriglobales</taxon>
        <taxon>Acidobacteriaceae</taxon>
        <taxon>Chloracidobacterium</taxon>
    </lineage>
</organism>
<dbReference type="InterPro" id="IPR020568">
    <property type="entry name" value="Ribosomal_Su5_D2-typ_SF"/>
</dbReference>
<keyword evidence="2 6" id="KW-0540">Nuclease</keyword>
<evidence type="ECO:0000256" key="7">
    <source>
        <dbReference type="NCBIfam" id="TIGR00188"/>
    </source>
</evidence>
<name>A0ABX8B4Q7_9BACT</name>
<proteinExistence type="inferred from homology"/>
<sequence>MPSVTPDVADAVAVDVAPNVERRGATQVSCRFTKQDRLLVPREFQRVYRHGKQLHSSFFTIFVVPNQLGRTRIGITTSRKLSKSAVVRNRCRRLIREVFRRQRATLPASWDMVVNAKFPLTTATYGLIEKEFARLMGKLATLTESRTSLPVD</sequence>
<protein>
    <recommendedName>
        <fullName evidence="6 7">Ribonuclease P protein component</fullName>
        <shortName evidence="6">RNase P protein</shortName>
        <shortName evidence="6">RNaseP protein</shortName>
        <ecNumber evidence="6 7">3.1.26.5</ecNumber>
    </recommendedName>
    <alternativeName>
        <fullName evidence="6">Protein C5</fullName>
    </alternativeName>
</protein>
<comment type="catalytic activity">
    <reaction evidence="6">
        <text>Endonucleolytic cleavage of RNA, removing 5'-extranucleotides from tRNA precursor.</text>
        <dbReference type="EC" id="3.1.26.5"/>
    </reaction>
</comment>
<dbReference type="EC" id="3.1.26.5" evidence="6 7"/>
<keyword evidence="1 6" id="KW-0819">tRNA processing</keyword>
<dbReference type="PANTHER" id="PTHR33992">
    <property type="entry name" value="RIBONUCLEASE P PROTEIN COMPONENT"/>
    <property type="match status" value="1"/>
</dbReference>
<reference evidence="8 9" key="1">
    <citation type="submission" date="2021-03" db="EMBL/GenBank/DDBJ databases">
        <title>Genomic and phenotypic characterization of Chloracidobacterium isolates provides evidence for multiple species.</title>
        <authorList>
            <person name="Saini M.K."/>
            <person name="Costas A.M.G."/>
            <person name="Tank M."/>
            <person name="Bryant D.A."/>
        </authorList>
    </citation>
    <scope>NUCLEOTIDE SEQUENCE [LARGE SCALE GENOMIC DNA]</scope>
    <source>
        <strain evidence="8 9">BV2-C</strain>
    </source>
</reference>